<proteinExistence type="predicted"/>
<dbReference type="Gene3D" id="1.10.10.10">
    <property type="entry name" value="Winged helix-like DNA-binding domain superfamily/Winged helix DNA-binding domain"/>
    <property type="match status" value="1"/>
</dbReference>
<evidence type="ECO:0000313" key="2">
    <source>
        <dbReference type="EMBL" id="TFU96101.1"/>
    </source>
</evidence>
<dbReference type="InterPro" id="IPR036390">
    <property type="entry name" value="WH_DNA-bd_sf"/>
</dbReference>
<feature type="domain" description="HTH lysR-type" evidence="1">
    <location>
        <begin position="4"/>
        <end position="50"/>
    </location>
</feature>
<dbReference type="PROSITE" id="PS50931">
    <property type="entry name" value="HTH_LYSR"/>
    <property type="match status" value="1"/>
</dbReference>
<accession>A0A4Y9J6E3</accession>
<dbReference type="InterPro" id="IPR000847">
    <property type="entry name" value="LysR_HTH_N"/>
</dbReference>
<dbReference type="OrthoDB" id="9785745at2"/>
<organism evidence="2 3">
    <name type="scientific">Streptococcus cuniculi</name>
    <dbReference type="NCBI Taxonomy" id="1432788"/>
    <lineage>
        <taxon>Bacteria</taxon>
        <taxon>Bacillati</taxon>
        <taxon>Bacillota</taxon>
        <taxon>Bacilli</taxon>
        <taxon>Lactobacillales</taxon>
        <taxon>Streptococcaceae</taxon>
        <taxon>Streptococcus</taxon>
    </lineage>
</organism>
<gene>
    <name evidence="2" type="ORF">E4T82_12205</name>
</gene>
<dbReference type="AlphaFoldDB" id="A0A4Y9J6E3"/>
<dbReference type="InterPro" id="IPR036388">
    <property type="entry name" value="WH-like_DNA-bd_sf"/>
</dbReference>
<evidence type="ECO:0000313" key="3">
    <source>
        <dbReference type="Proteomes" id="UP000297253"/>
    </source>
</evidence>
<comment type="caution">
    <text evidence="2">The sequence shown here is derived from an EMBL/GenBank/DDBJ whole genome shotgun (WGS) entry which is preliminary data.</text>
</comment>
<sequence length="50" mass="5477">MRPFSLDQLRTFVAVCEAGSLAAGAPHVFLSQSAVSEQLRKLEPVSYKQL</sequence>
<protein>
    <submittedName>
        <fullName evidence="2">LysR family transcriptional regulator</fullName>
    </submittedName>
</protein>
<dbReference type="SUPFAM" id="SSF46785">
    <property type="entry name" value="Winged helix' DNA-binding domain"/>
    <property type="match status" value="1"/>
</dbReference>
<name>A0A4Y9J6E3_9STRE</name>
<dbReference type="Proteomes" id="UP000297253">
    <property type="component" value="Unassembled WGS sequence"/>
</dbReference>
<reference evidence="2 3" key="1">
    <citation type="submission" date="2019-03" db="EMBL/GenBank/DDBJ databases">
        <title>Diversity of the mouse oral microbiome.</title>
        <authorList>
            <person name="Joseph S."/>
            <person name="Aduse-Opoku J."/>
            <person name="Curtis M."/>
            <person name="Wade W."/>
            <person name="Hashim A."/>
        </authorList>
    </citation>
    <scope>NUCLEOTIDE SEQUENCE [LARGE SCALE GENOMIC DNA]</scope>
    <source>
        <strain evidence="2 3">WM131</strain>
    </source>
</reference>
<feature type="non-terminal residue" evidence="2">
    <location>
        <position position="50"/>
    </location>
</feature>
<dbReference type="Pfam" id="PF00126">
    <property type="entry name" value="HTH_1"/>
    <property type="match status" value="1"/>
</dbReference>
<evidence type="ECO:0000259" key="1">
    <source>
        <dbReference type="PROSITE" id="PS50931"/>
    </source>
</evidence>
<dbReference type="EMBL" id="SPPD01000091">
    <property type="protein sequence ID" value="TFU96101.1"/>
    <property type="molecule type" value="Genomic_DNA"/>
</dbReference>
<dbReference type="GO" id="GO:0003700">
    <property type="term" value="F:DNA-binding transcription factor activity"/>
    <property type="evidence" value="ECO:0007669"/>
    <property type="project" value="InterPro"/>
</dbReference>